<name>A0A840S8T4_9BURK</name>
<dbReference type="NCBIfam" id="TIGR02595">
    <property type="entry name" value="PEP_CTERM"/>
    <property type="match status" value="1"/>
</dbReference>
<dbReference type="AlphaFoldDB" id="A0A840S8T4"/>
<feature type="signal peptide" evidence="1">
    <location>
        <begin position="1"/>
        <end position="20"/>
    </location>
</feature>
<dbReference type="InterPro" id="IPR013424">
    <property type="entry name" value="Ice-binding_C"/>
</dbReference>
<keyword evidence="1" id="KW-0732">Signal</keyword>
<accession>A0A840S8T4</accession>
<feature type="chain" id="PRO_5032645333" description="PEP-CTERM protein-sorting domain-containing protein" evidence="1">
    <location>
        <begin position="21"/>
        <end position="248"/>
    </location>
</feature>
<evidence type="ECO:0008006" key="4">
    <source>
        <dbReference type="Google" id="ProtNLM"/>
    </source>
</evidence>
<evidence type="ECO:0000313" key="3">
    <source>
        <dbReference type="Proteomes" id="UP000554837"/>
    </source>
</evidence>
<comment type="caution">
    <text evidence="2">The sequence shown here is derived from an EMBL/GenBank/DDBJ whole genome shotgun (WGS) entry which is preliminary data.</text>
</comment>
<dbReference type="Proteomes" id="UP000554837">
    <property type="component" value="Unassembled WGS sequence"/>
</dbReference>
<dbReference type="RefSeq" id="WP_175423573.1">
    <property type="nucleotide sequence ID" value="NZ_CP040709.1"/>
</dbReference>
<proteinExistence type="predicted"/>
<organism evidence="2 3">
    <name type="scientific">Inhella inkyongensis</name>
    <dbReference type="NCBI Taxonomy" id="392593"/>
    <lineage>
        <taxon>Bacteria</taxon>
        <taxon>Pseudomonadati</taxon>
        <taxon>Pseudomonadota</taxon>
        <taxon>Betaproteobacteria</taxon>
        <taxon>Burkholderiales</taxon>
        <taxon>Sphaerotilaceae</taxon>
        <taxon>Inhella</taxon>
    </lineage>
</organism>
<dbReference type="EMBL" id="JACHHO010000006">
    <property type="protein sequence ID" value="MBB5205928.1"/>
    <property type="molecule type" value="Genomic_DNA"/>
</dbReference>
<protein>
    <recommendedName>
        <fullName evidence="4">PEP-CTERM protein-sorting domain-containing protein</fullName>
    </recommendedName>
</protein>
<gene>
    <name evidence="2" type="ORF">HNQ51_003259</name>
</gene>
<evidence type="ECO:0000313" key="2">
    <source>
        <dbReference type="EMBL" id="MBB5205928.1"/>
    </source>
</evidence>
<evidence type="ECO:0000256" key="1">
    <source>
        <dbReference type="SAM" id="SignalP"/>
    </source>
</evidence>
<keyword evidence="3" id="KW-1185">Reference proteome</keyword>
<sequence>MIAKSLAALSLSLATAASLATPITDVSPTGFNVTSVGASTVGGIVVELLGLNGARVVSQLSAVSLYEGFANANPFTVGTQAGFGNAVTGALGGGLASASFRFTLWDGDSAAGNFDFNDNTLLVNGVQIGNWSSVTTQNTDANGAAGALGTSMGFRDNVLDTGWFQLTNAAALGTLFSTIDTNDSLKFEVNDVDAFDNYYDFKRGIANELINVGSGPVVTPPNNVPEPTGLALTGLALLGLGAVRRRKA</sequence>
<reference evidence="2 3" key="1">
    <citation type="submission" date="2020-08" db="EMBL/GenBank/DDBJ databases">
        <title>Genomic Encyclopedia of Type Strains, Phase IV (KMG-IV): sequencing the most valuable type-strain genomes for metagenomic binning, comparative biology and taxonomic classification.</title>
        <authorList>
            <person name="Goeker M."/>
        </authorList>
    </citation>
    <scope>NUCLEOTIDE SEQUENCE [LARGE SCALE GENOMIC DNA]</scope>
    <source>
        <strain evidence="2 3">DSM 23958</strain>
    </source>
</reference>